<gene>
    <name evidence="6" type="ORF">FJTKL_05360</name>
</gene>
<protein>
    <recommendedName>
        <fullName evidence="5">MYND-type domain-containing protein</fullName>
    </recommendedName>
</protein>
<evidence type="ECO:0000256" key="2">
    <source>
        <dbReference type="ARBA" id="ARBA00022771"/>
    </source>
</evidence>
<dbReference type="SUPFAM" id="SSF144232">
    <property type="entry name" value="HIT/MYND zinc finger-like"/>
    <property type="match status" value="1"/>
</dbReference>
<evidence type="ECO:0000259" key="5">
    <source>
        <dbReference type="PROSITE" id="PS50865"/>
    </source>
</evidence>
<evidence type="ECO:0000256" key="4">
    <source>
        <dbReference type="PROSITE-ProRule" id="PRU00134"/>
    </source>
</evidence>
<keyword evidence="1" id="KW-0479">Metal-binding</keyword>
<dbReference type="PANTHER" id="PTHR10237">
    <property type="entry name" value="DEFORMED EPIDERMAL AUTOREGULATORY FACTOR 1 HOMOLOG SUPPRESSIN"/>
    <property type="match status" value="1"/>
</dbReference>
<dbReference type="InterPro" id="IPR027974">
    <property type="entry name" value="DUF4470"/>
</dbReference>
<organism evidence="6 7">
    <name type="scientific">Diaporthe vaccinii</name>
    <dbReference type="NCBI Taxonomy" id="105482"/>
    <lineage>
        <taxon>Eukaryota</taxon>
        <taxon>Fungi</taxon>
        <taxon>Dikarya</taxon>
        <taxon>Ascomycota</taxon>
        <taxon>Pezizomycotina</taxon>
        <taxon>Sordariomycetes</taxon>
        <taxon>Sordariomycetidae</taxon>
        <taxon>Diaporthales</taxon>
        <taxon>Diaporthaceae</taxon>
        <taxon>Diaporthe</taxon>
        <taxon>Diaporthe eres species complex</taxon>
    </lineage>
</organism>
<evidence type="ECO:0000313" key="7">
    <source>
        <dbReference type="Proteomes" id="UP001600888"/>
    </source>
</evidence>
<dbReference type="PROSITE" id="PS50865">
    <property type="entry name" value="ZF_MYND_2"/>
    <property type="match status" value="1"/>
</dbReference>
<comment type="caution">
    <text evidence="6">The sequence shown here is derived from an EMBL/GenBank/DDBJ whole genome shotgun (WGS) entry which is preliminary data.</text>
</comment>
<sequence>MLTPTILNVVLPFYAVGDSPAVTLTRNVPQGVDADILLLGSGDVRHILYTAYHEKGLPTRKLDITSCDLEDVIIARKVFFLTLLVSRGMEVEPQLLWNVYYHLFLDEESAQVLQSHIVRLVAASSTLKDWRESEFGENFRFGTASTLSSVRHIWHDYLESLQRKDQDQYRADFETALKHSNSYKDATIGSQVSGYGMFLTAAPFGPQALASVGMRIALDSWWEKGTTGPVPANTNIPNSLFAATLSKHSVLAYGGRPILSYHLATANAHFTEGSPLRSDRNRENASSLAIIATAQTQFADWSRAFVERASGYMTFRFISADALSLCHTLQHHLETGELSGHFYRRQLTMEPLELDPDEYGMHSKTPKQFDVIDTSNLSLYLGTLNLLVSGSPLLKATPWATLYTEMIYDQQETEKANFEELLCGRTRTVASLLGISPVEYWSNATAVSNVDEYMLAVSDMGMVSKTPGMLWRFAWKSHEHLSGHTGQALRLKVNDDALVDLVHKVYLAMFASEDVEGLLNLSSDQMISTLRKHGHPRYHRGSLVAFIRRLLQTVDASKEAVCRKTLAKLTQDTTFLFGSKYSQALSLEFLRQGLYILPGLQQGIRRGPSAPLFSRWPDVPEAVAVTIVIPAASWKELAQVARDGKDSYPVEVNLRGVQGGVTMWHHVFSDVQVTFGTISTTGDRQGGEFTLAVNEDPKSWSGGSNMIATFSVPAAALQVDPRHTRVSLCLLNRLQTSVMFGKKLPHLLKPGLGEPMTIYETDLEDNAHVYVSKNQPGLDGFPLYNNLEPKTTQETTGDHKSCFTANIDASGVLTTITGRLDISSQDGKALLADKAAVDVRKILPFMFEVVLGEREAVYPLCFPLPVVKDGSKTRIARTSAYVEVIAPLADPATAQTLDDFVFPSVLAKPDSSSSLGQTMPVPLNIPHVNLDNLPVLDVTDKKRLVPLTTLTSWMFSVRERKLRDEADESGLATSARMNFKESLFTMFMLASGLQGGQTGLFAIHHPEKGGIHMLLFVSAIRLDGANASIALDAAVIPFTVDIIKSGKLEAFLLILRELECATITVDDEELVLWKKVLAALAERCRNWTHTSECEYARPGAAVPLSTEPGKQVLCSCGAGKLPENFISLPEWDVAAQFATRIAISPTYAVPFVEDVIDPSAVRNTSGFGMSVQGDETVRCRSCGNMEAKGGGALKKCMRCLKVRYCSVECQKKDWKKHRMECEKAGGIDSL</sequence>
<feature type="domain" description="MYND-type" evidence="5">
    <location>
        <begin position="1179"/>
        <end position="1221"/>
    </location>
</feature>
<name>A0ABR4FFI4_9PEZI</name>
<reference evidence="6 7" key="1">
    <citation type="submission" date="2024-03" db="EMBL/GenBank/DDBJ databases">
        <title>A high-quality draft genome sequence of Diaporthe vaccinii, a causative agent of upright dieback and viscid rot disease in cranberry plants.</title>
        <authorList>
            <person name="Sarrasin M."/>
            <person name="Lang B.F."/>
            <person name="Burger G."/>
        </authorList>
    </citation>
    <scope>NUCLEOTIDE SEQUENCE [LARGE SCALE GENOMIC DNA]</scope>
    <source>
        <strain evidence="6 7">IS7</strain>
    </source>
</reference>
<dbReference type="Pfam" id="PF14737">
    <property type="entry name" value="DUF4470"/>
    <property type="match status" value="1"/>
</dbReference>
<dbReference type="EMBL" id="JBAWTH010000001">
    <property type="protein sequence ID" value="KAL2293459.1"/>
    <property type="molecule type" value="Genomic_DNA"/>
</dbReference>
<dbReference type="PROSITE" id="PS01360">
    <property type="entry name" value="ZF_MYND_1"/>
    <property type="match status" value="1"/>
</dbReference>
<dbReference type="InterPro" id="IPR024119">
    <property type="entry name" value="TF_DEAF-1"/>
</dbReference>
<keyword evidence="3" id="KW-0862">Zinc</keyword>
<proteinExistence type="predicted"/>
<evidence type="ECO:0000256" key="3">
    <source>
        <dbReference type="ARBA" id="ARBA00022833"/>
    </source>
</evidence>
<keyword evidence="2 4" id="KW-0863">Zinc-finger</keyword>
<evidence type="ECO:0000313" key="6">
    <source>
        <dbReference type="EMBL" id="KAL2293459.1"/>
    </source>
</evidence>
<keyword evidence="7" id="KW-1185">Reference proteome</keyword>
<dbReference type="Pfam" id="PF01753">
    <property type="entry name" value="zf-MYND"/>
    <property type="match status" value="1"/>
</dbReference>
<dbReference type="InterPro" id="IPR002893">
    <property type="entry name" value="Znf_MYND"/>
</dbReference>
<accession>A0ABR4FFI4</accession>
<dbReference type="Gene3D" id="6.10.140.2220">
    <property type="match status" value="1"/>
</dbReference>
<dbReference type="PANTHER" id="PTHR10237:SF15">
    <property type="entry name" value="LD37257P"/>
    <property type="match status" value="1"/>
</dbReference>
<evidence type="ECO:0000256" key="1">
    <source>
        <dbReference type="ARBA" id="ARBA00022723"/>
    </source>
</evidence>
<dbReference type="Proteomes" id="UP001600888">
    <property type="component" value="Unassembled WGS sequence"/>
</dbReference>